<reference evidence="2" key="1">
    <citation type="submission" date="2019-08" db="EMBL/GenBank/DDBJ databases">
        <authorList>
            <person name="Kucharzyk K."/>
            <person name="Murdoch R.W."/>
            <person name="Higgins S."/>
            <person name="Loffler F."/>
        </authorList>
    </citation>
    <scope>NUCLEOTIDE SEQUENCE</scope>
</reference>
<accession>A0A645EJ16</accession>
<name>A0A645EJ16_9ZZZZ</name>
<comment type="caution">
    <text evidence="2">The sequence shown here is derived from an EMBL/GenBank/DDBJ whole genome shotgun (WGS) entry which is preliminary data.</text>
</comment>
<evidence type="ECO:0000256" key="1">
    <source>
        <dbReference type="SAM" id="MobiDB-lite"/>
    </source>
</evidence>
<proteinExistence type="predicted"/>
<dbReference type="AlphaFoldDB" id="A0A645EJ16"/>
<feature type="region of interest" description="Disordered" evidence="1">
    <location>
        <begin position="89"/>
        <end position="163"/>
    </location>
</feature>
<sequence length="163" mass="16950">MEFARPDLGLAVERRTGCAASGGHGAHSDFQARESPAVDLLAAAGGLRSGIRGNLLPDFRHHPAGACAQCGPVAQRHSLRRIEQRRAQFRPGAARTGGLPDYAGAGEFMPDADAGPAFSGKSGLERQPSGDAARRHCGLSADAGGHPGRPTLHPDAVVHPEQR</sequence>
<gene>
    <name evidence="2" type="ORF">SDC9_147769</name>
</gene>
<dbReference type="EMBL" id="VSSQ01046609">
    <property type="protein sequence ID" value="MPN00573.1"/>
    <property type="molecule type" value="Genomic_DNA"/>
</dbReference>
<organism evidence="2">
    <name type="scientific">bioreactor metagenome</name>
    <dbReference type="NCBI Taxonomy" id="1076179"/>
    <lineage>
        <taxon>unclassified sequences</taxon>
        <taxon>metagenomes</taxon>
        <taxon>ecological metagenomes</taxon>
    </lineage>
</organism>
<evidence type="ECO:0000313" key="2">
    <source>
        <dbReference type="EMBL" id="MPN00573.1"/>
    </source>
</evidence>
<protein>
    <submittedName>
        <fullName evidence="2">Uncharacterized protein</fullName>
    </submittedName>
</protein>